<evidence type="ECO:0000259" key="1">
    <source>
        <dbReference type="Pfam" id="PF01261"/>
    </source>
</evidence>
<keyword evidence="3" id="KW-1185">Reference proteome</keyword>
<dbReference type="PANTHER" id="PTHR12110:SF53">
    <property type="entry name" value="BLR5974 PROTEIN"/>
    <property type="match status" value="1"/>
</dbReference>
<dbReference type="Proteomes" id="UP001597383">
    <property type="component" value="Unassembled WGS sequence"/>
</dbReference>
<accession>A0ABW4VYZ3</accession>
<dbReference type="PANTHER" id="PTHR12110">
    <property type="entry name" value="HYDROXYPYRUVATE ISOMERASE"/>
    <property type="match status" value="1"/>
</dbReference>
<sequence>MKVSVSMYSLNSTIHRENWTTIDFLNYAKEIGLDGVELLDIYWKDKEKEIEEVVAKLESLQLPVSAYDVTNNFVKASAEERANEVEKINDGIAVAKRLGTKVVRVFCGDLQGDLTYEDGQDWIVEGLKRSAVKAEQEKVFLAIENHGLLAGKSEQVEEIIEKVNSPYVKSTFDTGNFLLVHEQPEEAFDNLRGKIVHVHFKDFRVKDPAEMMNGFRSTQGVELVGTVPGDGQVNLSYIVHGLKEIEYNGWLSIEYEGKDDPAVASEEAVRRLRKLLK</sequence>
<dbReference type="Pfam" id="PF01261">
    <property type="entry name" value="AP_endonuc_2"/>
    <property type="match status" value="1"/>
</dbReference>
<keyword evidence="2" id="KW-0413">Isomerase</keyword>
<reference evidence="3" key="1">
    <citation type="journal article" date="2019" name="Int. J. Syst. Evol. Microbiol.">
        <title>The Global Catalogue of Microorganisms (GCM) 10K type strain sequencing project: providing services to taxonomists for standard genome sequencing and annotation.</title>
        <authorList>
            <consortium name="The Broad Institute Genomics Platform"/>
            <consortium name="The Broad Institute Genome Sequencing Center for Infectious Disease"/>
            <person name="Wu L."/>
            <person name="Ma J."/>
        </authorList>
    </citation>
    <scope>NUCLEOTIDE SEQUENCE [LARGE SCALE GENOMIC DNA]</scope>
    <source>
        <strain evidence="3">R28</strain>
    </source>
</reference>
<organism evidence="2 3">
    <name type="scientific">Ornithinibacillus salinisoli</name>
    <dbReference type="NCBI Taxonomy" id="1848459"/>
    <lineage>
        <taxon>Bacteria</taxon>
        <taxon>Bacillati</taxon>
        <taxon>Bacillota</taxon>
        <taxon>Bacilli</taxon>
        <taxon>Bacillales</taxon>
        <taxon>Bacillaceae</taxon>
        <taxon>Ornithinibacillus</taxon>
    </lineage>
</organism>
<comment type="caution">
    <text evidence="2">The sequence shown here is derived from an EMBL/GenBank/DDBJ whole genome shotgun (WGS) entry which is preliminary data.</text>
</comment>
<dbReference type="InterPro" id="IPR013022">
    <property type="entry name" value="Xyl_isomerase-like_TIM-brl"/>
</dbReference>
<dbReference type="InterPro" id="IPR050312">
    <property type="entry name" value="IolE/XylAMocC-like"/>
</dbReference>
<dbReference type="Gene3D" id="3.20.20.150">
    <property type="entry name" value="Divalent-metal-dependent TIM barrel enzymes"/>
    <property type="match status" value="1"/>
</dbReference>
<dbReference type="SUPFAM" id="SSF51658">
    <property type="entry name" value="Xylose isomerase-like"/>
    <property type="match status" value="1"/>
</dbReference>
<protein>
    <submittedName>
        <fullName evidence="2">Sugar phosphate isomerase/epimerase family protein</fullName>
    </submittedName>
</protein>
<evidence type="ECO:0000313" key="2">
    <source>
        <dbReference type="EMBL" id="MFD2044542.1"/>
    </source>
</evidence>
<dbReference type="RefSeq" id="WP_377556228.1">
    <property type="nucleotide sequence ID" value="NZ_JBHUHQ010000015.1"/>
</dbReference>
<evidence type="ECO:0000313" key="3">
    <source>
        <dbReference type="Proteomes" id="UP001597383"/>
    </source>
</evidence>
<proteinExistence type="predicted"/>
<gene>
    <name evidence="2" type="ORF">ACFSJF_09710</name>
</gene>
<name>A0ABW4VYZ3_9BACI</name>
<feature type="domain" description="Xylose isomerase-like TIM barrel" evidence="1">
    <location>
        <begin position="26"/>
        <end position="274"/>
    </location>
</feature>
<dbReference type="EMBL" id="JBHUHQ010000015">
    <property type="protein sequence ID" value="MFD2044542.1"/>
    <property type="molecule type" value="Genomic_DNA"/>
</dbReference>
<dbReference type="GO" id="GO:0016853">
    <property type="term" value="F:isomerase activity"/>
    <property type="evidence" value="ECO:0007669"/>
    <property type="project" value="UniProtKB-KW"/>
</dbReference>
<dbReference type="InterPro" id="IPR036237">
    <property type="entry name" value="Xyl_isomerase-like_sf"/>
</dbReference>